<evidence type="ECO:0000313" key="2">
    <source>
        <dbReference type="Proteomes" id="UP000789702"/>
    </source>
</evidence>
<gene>
    <name evidence="1" type="ORF">DHETER_LOCUS112</name>
</gene>
<dbReference type="EMBL" id="CAJVPU010000044">
    <property type="protein sequence ID" value="CAG8438889.1"/>
    <property type="molecule type" value="Genomic_DNA"/>
</dbReference>
<dbReference type="Proteomes" id="UP000789702">
    <property type="component" value="Unassembled WGS sequence"/>
</dbReference>
<comment type="caution">
    <text evidence="1">The sequence shown here is derived from an EMBL/GenBank/DDBJ whole genome shotgun (WGS) entry which is preliminary data.</text>
</comment>
<organism evidence="1 2">
    <name type="scientific">Dentiscutata heterogama</name>
    <dbReference type="NCBI Taxonomy" id="1316150"/>
    <lineage>
        <taxon>Eukaryota</taxon>
        <taxon>Fungi</taxon>
        <taxon>Fungi incertae sedis</taxon>
        <taxon>Mucoromycota</taxon>
        <taxon>Glomeromycotina</taxon>
        <taxon>Glomeromycetes</taxon>
        <taxon>Diversisporales</taxon>
        <taxon>Gigasporaceae</taxon>
        <taxon>Dentiscutata</taxon>
    </lineage>
</organism>
<evidence type="ECO:0000313" key="1">
    <source>
        <dbReference type="EMBL" id="CAG8438889.1"/>
    </source>
</evidence>
<sequence>MADVYSPDILIFLKIFINLEKLLGYLSIPLKNFSFRPLICYYDDSFLAADLTVKQENQHSKFGIQDVNKIL</sequence>
<protein>
    <submittedName>
        <fullName evidence="1">10810_t:CDS:1</fullName>
    </submittedName>
</protein>
<proteinExistence type="predicted"/>
<name>A0ACA9JVU5_9GLOM</name>
<accession>A0ACA9JVU5</accession>
<reference evidence="1" key="1">
    <citation type="submission" date="2021-06" db="EMBL/GenBank/DDBJ databases">
        <authorList>
            <person name="Kallberg Y."/>
            <person name="Tangrot J."/>
            <person name="Rosling A."/>
        </authorList>
    </citation>
    <scope>NUCLEOTIDE SEQUENCE</scope>
    <source>
        <strain evidence="1">IL203A</strain>
    </source>
</reference>
<keyword evidence="2" id="KW-1185">Reference proteome</keyword>